<reference evidence="2" key="1">
    <citation type="submission" date="2020-05" db="EMBL/GenBank/DDBJ databases">
        <title>Mycena genomes resolve the evolution of fungal bioluminescence.</title>
        <authorList>
            <person name="Tsai I.J."/>
        </authorList>
    </citation>
    <scope>NUCLEOTIDE SEQUENCE</scope>
    <source>
        <strain evidence="2">110903Hualien_Pintung</strain>
    </source>
</reference>
<name>A0A8H6TS08_MYCCL</name>
<dbReference type="AlphaFoldDB" id="A0A8H6TS08"/>
<evidence type="ECO:0000256" key="1">
    <source>
        <dbReference type="SAM" id="MobiDB-lite"/>
    </source>
</evidence>
<feature type="compositionally biased region" description="Basic and acidic residues" evidence="1">
    <location>
        <begin position="175"/>
        <end position="195"/>
    </location>
</feature>
<feature type="region of interest" description="Disordered" evidence="1">
    <location>
        <begin position="611"/>
        <end position="743"/>
    </location>
</feature>
<gene>
    <name evidence="2" type="ORF">HMN09_00048300</name>
</gene>
<sequence>MELPTLPRFTVLYAKDPPADFYNQVVVPNEHKYNLTRFFAELYEFCFPVDFRTSQRRLLDELRQDERTVAATIALFSETWNTIGIEDSQEKIVKLWNTFNEDIQMEMYRDKLNPETSSWDDIVHGAMHAEVITNLGAAYRSRTYESDSGSDSDAEMEDAPQDAASASPPAPADGGRVESTEAAKEGSAKSTKEEQSLPGLASHGVQFASADSDMEILETAEDYSALHLAGIPAVSTGSTLALIQPAPLRTSRLATYARYAELVLHKAQPYPADWIIIETERRFTVQRESETHHVVIDELHGSEHSIESYHFNEPKFQLPLWYARQQVERNASQCTKPFVRDHYLVPLGDPCVDAARIILEAALGSLNPDEPRFQISTNEFGELTIFDAELCLGTYLPREPLQHENFDLLAWYQRQTSTDTEGSPSLAPLVVGPESRPLTPLVDYESSDEDILLSDPESPGLGYPDDEETVSTLQSFPEDEFRLTRPVGQTGAPLGAIQSPARGFRGSASSPERQIDVRFGQSPDTVGLAVVRCSDSPREQIKPFSRFGAVSAHSGRGDFEFAAQDPRVAKEGGSTQENFEFSPILLRDGRRQEQAAEASHDAVLLASDVHGASTTSPTETSGVPAKFGPGSPASAHTEAFGTFPASETGLGDGYGLVEGRGTDRGYGKDFPAGNGRLGLVDGSEGENRGGSAATPSRIHPSARASTPLNPAGHPLLHTSPPTLSSPSRRPTPSNYHSGRHDECPTCSEAVPSGATYCSAACQSDLGPGTTLALAPLTTMANLSPTLDAHPRSTHSFNTTIDDPMDDTL</sequence>
<comment type="caution">
    <text evidence="2">The sequence shown here is derived from an EMBL/GenBank/DDBJ whole genome shotgun (WGS) entry which is preliminary data.</text>
</comment>
<evidence type="ECO:0000313" key="2">
    <source>
        <dbReference type="EMBL" id="KAF7322695.1"/>
    </source>
</evidence>
<feature type="region of interest" description="Disordered" evidence="1">
    <location>
        <begin position="143"/>
        <end position="201"/>
    </location>
</feature>
<organism evidence="2 3">
    <name type="scientific">Mycena chlorophos</name>
    <name type="common">Agaric fungus</name>
    <name type="synonym">Agaricus chlorophos</name>
    <dbReference type="NCBI Taxonomy" id="658473"/>
    <lineage>
        <taxon>Eukaryota</taxon>
        <taxon>Fungi</taxon>
        <taxon>Dikarya</taxon>
        <taxon>Basidiomycota</taxon>
        <taxon>Agaricomycotina</taxon>
        <taxon>Agaricomycetes</taxon>
        <taxon>Agaricomycetidae</taxon>
        <taxon>Agaricales</taxon>
        <taxon>Marasmiineae</taxon>
        <taxon>Mycenaceae</taxon>
        <taxon>Mycena</taxon>
    </lineage>
</organism>
<feature type="compositionally biased region" description="Acidic residues" evidence="1">
    <location>
        <begin position="148"/>
        <end position="160"/>
    </location>
</feature>
<dbReference type="OrthoDB" id="3205788at2759"/>
<feature type="region of interest" description="Disordered" evidence="1">
    <location>
        <begin position="784"/>
        <end position="808"/>
    </location>
</feature>
<feature type="region of interest" description="Disordered" evidence="1">
    <location>
        <begin position="446"/>
        <end position="465"/>
    </location>
</feature>
<accession>A0A8H6TS08</accession>
<proteinExistence type="predicted"/>
<protein>
    <submittedName>
        <fullName evidence="2">Uncharacterized protein</fullName>
    </submittedName>
</protein>
<feature type="region of interest" description="Disordered" evidence="1">
    <location>
        <begin position="490"/>
        <end position="511"/>
    </location>
</feature>
<feature type="compositionally biased region" description="Polar residues" evidence="1">
    <location>
        <begin position="612"/>
        <end position="621"/>
    </location>
</feature>
<evidence type="ECO:0000313" key="3">
    <source>
        <dbReference type="Proteomes" id="UP000613580"/>
    </source>
</evidence>
<feature type="compositionally biased region" description="Low complexity" evidence="1">
    <location>
        <begin position="713"/>
        <end position="733"/>
    </location>
</feature>
<dbReference type="EMBL" id="JACAZE010000001">
    <property type="protein sequence ID" value="KAF7322695.1"/>
    <property type="molecule type" value="Genomic_DNA"/>
</dbReference>
<dbReference type="Proteomes" id="UP000613580">
    <property type="component" value="Unassembled WGS sequence"/>
</dbReference>
<keyword evidence="3" id="KW-1185">Reference proteome</keyword>